<dbReference type="Gene3D" id="3.40.640.10">
    <property type="entry name" value="Type I PLP-dependent aspartate aminotransferase-like (Major domain)"/>
    <property type="match status" value="1"/>
</dbReference>
<dbReference type="InterPro" id="IPR015422">
    <property type="entry name" value="PyrdxlP-dep_Trfase_small"/>
</dbReference>
<evidence type="ECO:0000256" key="3">
    <source>
        <dbReference type="ARBA" id="ARBA00004746"/>
    </source>
</evidence>
<feature type="domain" description="Aminotransferase class I/classII large" evidence="13">
    <location>
        <begin position="43"/>
        <end position="385"/>
    </location>
</feature>
<dbReference type="InterPro" id="IPR015424">
    <property type="entry name" value="PyrdxlP-dep_Trfase"/>
</dbReference>
<evidence type="ECO:0000256" key="12">
    <source>
        <dbReference type="RuleBase" id="RU003693"/>
    </source>
</evidence>
<dbReference type="Pfam" id="PF00155">
    <property type="entry name" value="Aminotran_1_2"/>
    <property type="match status" value="1"/>
</dbReference>
<accession>A0A017RWY5</accession>
<dbReference type="InterPro" id="IPR010962">
    <property type="entry name" value="AONS_Archaea/Firmicutes"/>
</dbReference>
<comment type="subunit">
    <text evidence="5 12">Homodimer.</text>
</comment>
<comment type="cofactor">
    <cofactor evidence="1 11 12">
        <name>pyridoxal 5'-phosphate</name>
        <dbReference type="ChEBI" id="CHEBI:597326"/>
    </cofactor>
</comment>
<evidence type="ECO:0000256" key="6">
    <source>
        <dbReference type="ARBA" id="ARBA00022679"/>
    </source>
</evidence>
<evidence type="ECO:0000256" key="4">
    <source>
        <dbReference type="ARBA" id="ARBA00010008"/>
    </source>
</evidence>
<dbReference type="InterPro" id="IPR001917">
    <property type="entry name" value="Aminotrans_II_pyridoxalP_BS"/>
</dbReference>
<evidence type="ECO:0000256" key="1">
    <source>
        <dbReference type="ARBA" id="ARBA00001933"/>
    </source>
</evidence>
<dbReference type="PANTHER" id="PTHR13693:SF3">
    <property type="entry name" value="LD36009P"/>
    <property type="match status" value="1"/>
</dbReference>
<evidence type="ECO:0000256" key="7">
    <source>
        <dbReference type="ARBA" id="ARBA00022756"/>
    </source>
</evidence>
<evidence type="ECO:0000256" key="5">
    <source>
        <dbReference type="ARBA" id="ARBA00011738"/>
    </source>
</evidence>
<dbReference type="OrthoDB" id="9807157at2"/>
<sequence length="397" mass="43230">MSGKALHQFLSENLEELKSKGLYRKLPVVTGPTGPRCIINGKEVINLSSNNYLGLANDPRLKEAAIKAIEKYGAGSGAVRTIVGTLDIHEELEEKLAKFKKAEAVIAFQSGFNCNMGTVSALMTKDDAILSDELNHASIIDGCRLSGAKILRYKHSDMDDLRRVIKEAKESNQYKKLMIITDGVFSMDGDIAKLPEIVEIAEEFEAFTYVDDAHASGVLGKNGSGSVSHFGLYGKVDCQIGTLSKALGVVGGYVAGTKELIDWLKLRGRPFLFSTALTPADAAAALKAVEILSESPDLVEKLWENARYFKDKMKGAGFDIGHSETPITPVIVGDEAKCMQFSDELFKEGVFAQGIAFPTVPRGTARVRNMITASHTKDMIDEAVEIYKKVAEKMDIL</sequence>
<dbReference type="PROSITE" id="PS00599">
    <property type="entry name" value="AA_TRANSFER_CLASS_2"/>
    <property type="match status" value="1"/>
</dbReference>
<dbReference type="PANTHER" id="PTHR13693">
    <property type="entry name" value="CLASS II AMINOTRANSFERASE/8-AMINO-7-OXONONANOATE SYNTHASE"/>
    <property type="match status" value="1"/>
</dbReference>
<keyword evidence="15" id="KW-1185">Reference proteome</keyword>
<dbReference type="NCBIfam" id="NF005394">
    <property type="entry name" value="PRK06939.1"/>
    <property type="match status" value="1"/>
</dbReference>
<keyword evidence="14" id="KW-0436">Ligase</keyword>
<dbReference type="EMBL" id="AZQP01000009">
    <property type="protein sequence ID" value="EYE89061.1"/>
    <property type="molecule type" value="Genomic_DNA"/>
</dbReference>
<dbReference type="SUPFAM" id="SSF53383">
    <property type="entry name" value="PLP-dependent transferases"/>
    <property type="match status" value="1"/>
</dbReference>
<proteinExistence type="inferred from homology"/>
<evidence type="ECO:0000259" key="13">
    <source>
        <dbReference type="Pfam" id="PF00155"/>
    </source>
</evidence>
<dbReference type="GO" id="GO:0008710">
    <property type="term" value="F:8-amino-7-oxononanoate synthase activity"/>
    <property type="evidence" value="ECO:0007669"/>
    <property type="project" value="UniProtKB-UniRule"/>
</dbReference>
<dbReference type="UniPathway" id="UPA00078"/>
<keyword evidence="6 12" id="KW-0808">Transferase</keyword>
<comment type="caution">
    <text evidence="14">The sequence shown here is derived from an EMBL/GenBank/DDBJ whole genome shotgun (WGS) entry which is preliminary data.</text>
</comment>
<dbReference type="InterPro" id="IPR004723">
    <property type="entry name" value="AONS_Archaea/Proteobacteria"/>
</dbReference>
<dbReference type="FunFam" id="3.40.640.10:FF:000006">
    <property type="entry name" value="5-aminolevulinate synthase, mitochondrial"/>
    <property type="match status" value="1"/>
</dbReference>
<dbReference type="InterPro" id="IPR050087">
    <property type="entry name" value="AON_synthase_class-II"/>
</dbReference>
<dbReference type="Proteomes" id="UP000019681">
    <property type="component" value="Unassembled WGS sequence"/>
</dbReference>
<dbReference type="GO" id="GO:0016874">
    <property type="term" value="F:ligase activity"/>
    <property type="evidence" value="ECO:0007669"/>
    <property type="project" value="UniProtKB-KW"/>
</dbReference>
<dbReference type="EC" id="2.3.1.47" evidence="12"/>
<keyword evidence="8 11" id="KW-0663">Pyridoxal phosphate</keyword>
<protein>
    <recommendedName>
        <fullName evidence="12">8-amino-7-ketopelargonate synthase</fullName>
        <ecNumber evidence="12">2.3.1.47</ecNumber>
    </recommendedName>
</protein>
<dbReference type="GO" id="GO:0030170">
    <property type="term" value="F:pyridoxal phosphate binding"/>
    <property type="evidence" value="ECO:0007669"/>
    <property type="project" value="InterPro"/>
</dbReference>
<dbReference type="RefSeq" id="WP_035378546.1">
    <property type="nucleotide sequence ID" value="NZ_AZQP01000009.1"/>
</dbReference>
<evidence type="ECO:0000256" key="11">
    <source>
        <dbReference type="PIRSR" id="PIRSR604723-51"/>
    </source>
</evidence>
<dbReference type="FunFam" id="3.90.1150.10:FF:000004">
    <property type="entry name" value="2-amino-3-ketobutyrate coenzyme A ligase"/>
    <property type="match status" value="1"/>
</dbReference>
<dbReference type="NCBIfam" id="TIGR00858">
    <property type="entry name" value="bioF"/>
    <property type="match status" value="1"/>
</dbReference>
<dbReference type="STRING" id="1403537.Q428_04495"/>
<dbReference type="InterPro" id="IPR015421">
    <property type="entry name" value="PyrdxlP-dep_Trfase_major"/>
</dbReference>
<dbReference type="Gene3D" id="3.90.1150.10">
    <property type="entry name" value="Aspartate Aminotransferase, domain 1"/>
    <property type="match status" value="1"/>
</dbReference>
<comment type="catalytic activity">
    <reaction evidence="10 12">
        <text>6-carboxyhexanoyl-[ACP] + L-alanine + H(+) = (8S)-8-amino-7-oxononanoate + holo-[ACP] + CO2</text>
        <dbReference type="Rhea" id="RHEA:42288"/>
        <dbReference type="Rhea" id="RHEA-COMP:9685"/>
        <dbReference type="Rhea" id="RHEA-COMP:9955"/>
        <dbReference type="ChEBI" id="CHEBI:15378"/>
        <dbReference type="ChEBI" id="CHEBI:16526"/>
        <dbReference type="ChEBI" id="CHEBI:57972"/>
        <dbReference type="ChEBI" id="CHEBI:64479"/>
        <dbReference type="ChEBI" id="CHEBI:78846"/>
        <dbReference type="ChEBI" id="CHEBI:149468"/>
        <dbReference type="EC" id="2.3.1.47"/>
    </reaction>
</comment>
<name>A0A017RWY5_9CLOT</name>
<evidence type="ECO:0000313" key="14">
    <source>
        <dbReference type="EMBL" id="EYE89061.1"/>
    </source>
</evidence>
<comment type="pathway">
    <text evidence="3 12">Cofactor biosynthesis; biotin biosynthesis.</text>
</comment>
<evidence type="ECO:0000256" key="10">
    <source>
        <dbReference type="ARBA" id="ARBA00047715"/>
    </source>
</evidence>
<gene>
    <name evidence="14" type="ORF">Q428_04495</name>
</gene>
<dbReference type="AlphaFoldDB" id="A0A017RWY5"/>
<keyword evidence="9 14" id="KW-0012">Acyltransferase</keyword>
<keyword evidence="7" id="KW-0093">Biotin biosynthesis</keyword>
<comment type="similarity">
    <text evidence="4 12">Belongs to the class-II pyridoxal-phosphate-dependent aminotransferase family. BioF subfamily.</text>
</comment>
<dbReference type="GO" id="GO:0005737">
    <property type="term" value="C:cytoplasm"/>
    <property type="evidence" value="ECO:0007669"/>
    <property type="project" value="UniProtKB-ARBA"/>
</dbReference>
<comment type="function">
    <text evidence="2 12">Catalyzes the decarboxylative condensation of pimeloyl-[acyl-carrier protein] and L-alanine to produce 8-amino-7-oxononanoate (AON), [acyl-carrier protein], and carbon dioxide.</text>
</comment>
<organism evidence="14 15">
    <name type="scientific">Fervidicella metallireducens AeB</name>
    <dbReference type="NCBI Taxonomy" id="1403537"/>
    <lineage>
        <taxon>Bacteria</taxon>
        <taxon>Bacillati</taxon>
        <taxon>Bacillota</taxon>
        <taxon>Clostridia</taxon>
        <taxon>Eubacteriales</taxon>
        <taxon>Clostridiaceae</taxon>
        <taxon>Fervidicella</taxon>
    </lineage>
</organism>
<dbReference type="InterPro" id="IPR004839">
    <property type="entry name" value="Aminotransferase_I/II_large"/>
</dbReference>
<dbReference type="CDD" id="cd06454">
    <property type="entry name" value="KBL_like"/>
    <property type="match status" value="1"/>
</dbReference>
<evidence type="ECO:0000256" key="8">
    <source>
        <dbReference type="ARBA" id="ARBA00022898"/>
    </source>
</evidence>
<reference evidence="14 15" key="1">
    <citation type="journal article" date="2014" name="Genome Announc.">
        <title>Draft Genome Sequence of Fervidicella metallireducens Strain AeBT, an Iron-Reducing Thermoanaerobe from the Great Artesian Basin.</title>
        <authorList>
            <person name="Patel B.K."/>
        </authorList>
    </citation>
    <scope>NUCLEOTIDE SEQUENCE [LARGE SCALE GENOMIC DNA]</scope>
    <source>
        <strain evidence="14 15">AeB</strain>
    </source>
</reference>
<dbReference type="NCBIfam" id="TIGR01825">
    <property type="entry name" value="gly_Cac_T_rel"/>
    <property type="match status" value="1"/>
</dbReference>
<dbReference type="GO" id="GO:0009102">
    <property type="term" value="P:biotin biosynthetic process"/>
    <property type="evidence" value="ECO:0007669"/>
    <property type="project" value="UniProtKB-UniRule"/>
</dbReference>
<evidence type="ECO:0000256" key="2">
    <source>
        <dbReference type="ARBA" id="ARBA00002513"/>
    </source>
</evidence>
<evidence type="ECO:0000256" key="9">
    <source>
        <dbReference type="ARBA" id="ARBA00023315"/>
    </source>
</evidence>
<feature type="modified residue" description="N6-(pyridoxal phosphate)lysine" evidence="11">
    <location>
        <position position="245"/>
    </location>
</feature>
<evidence type="ECO:0000313" key="15">
    <source>
        <dbReference type="Proteomes" id="UP000019681"/>
    </source>
</evidence>